<evidence type="ECO:0000313" key="14">
    <source>
        <dbReference type="Proteomes" id="UP000092460"/>
    </source>
</evidence>
<evidence type="ECO:0000256" key="7">
    <source>
        <dbReference type="ARBA" id="ARBA00025751"/>
    </source>
</evidence>
<dbReference type="GO" id="GO:0006366">
    <property type="term" value="P:transcription by RNA polymerase II"/>
    <property type="evidence" value="ECO:0007669"/>
    <property type="project" value="TreeGrafter"/>
</dbReference>
<reference evidence="13" key="2">
    <citation type="submission" date="2020-05" db="UniProtKB">
        <authorList>
            <consortium name="EnsemblMetazoa"/>
        </authorList>
    </citation>
    <scope>IDENTIFICATION</scope>
    <source>
        <strain evidence="13">IAEA</strain>
    </source>
</reference>
<dbReference type="InterPro" id="IPR050518">
    <property type="entry name" value="Rpo3/RPB3_RNA_Pol_subunit"/>
</dbReference>
<dbReference type="Gene3D" id="3.30.1360.10">
    <property type="entry name" value="RNA polymerase, RBP11-like subunit"/>
    <property type="match status" value="2"/>
</dbReference>
<dbReference type="InterPro" id="IPR036603">
    <property type="entry name" value="RBP11-like"/>
</dbReference>
<dbReference type="Pfam" id="PF01193">
    <property type="entry name" value="RNA_pol_L"/>
    <property type="match status" value="1"/>
</dbReference>
<evidence type="ECO:0000256" key="3">
    <source>
        <dbReference type="ARBA" id="ARBA00022079"/>
    </source>
</evidence>
<dbReference type="SMART" id="SM00662">
    <property type="entry name" value="RPOLD"/>
    <property type="match status" value="1"/>
</dbReference>
<evidence type="ECO:0000256" key="2">
    <source>
        <dbReference type="ARBA" id="ARBA00004328"/>
    </source>
</evidence>
<dbReference type="HAMAP" id="MF_00320">
    <property type="entry name" value="RNApol_arch_Rpo3"/>
    <property type="match status" value="1"/>
</dbReference>
<evidence type="ECO:0000256" key="4">
    <source>
        <dbReference type="ARBA" id="ARBA00022478"/>
    </source>
</evidence>
<evidence type="ECO:0000256" key="8">
    <source>
        <dbReference type="ARBA" id="ARBA00025804"/>
    </source>
</evidence>
<dbReference type="GO" id="GO:0003677">
    <property type="term" value="F:DNA binding"/>
    <property type="evidence" value="ECO:0007669"/>
    <property type="project" value="InterPro"/>
</dbReference>
<organism evidence="13 14">
    <name type="scientific">Glossina palpalis gambiensis</name>
    <dbReference type="NCBI Taxonomy" id="67801"/>
    <lineage>
        <taxon>Eukaryota</taxon>
        <taxon>Metazoa</taxon>
        <taxon>Ecdysozoa</taxon>
        <taxon>Arthropoda</taxon>
        <taxon>Hexapoda</taxon>
        <taxon>Insecta</taxon>
        <taxon>Pterygota</taxon>
        <taxon>Neoptera</taxon>
        <taxon>Endopterygota</taxon>
        <taxon>Diptera</taxon>
        <taxon>Brachycera</taxon>
        <taxon>Muscomorpha</taxon>
        <taxon>Hippoboscoidea</taxon>
        <taxon>Glossinidae</taxon>
        <taxon>Glossina</taxon>
    </lineage>
</organism>
<keyword evidence="14" id="KW-1185">Reference proteome</keyword>
<dbReference type="SUPFAM" id="SSF55257">
    <property type="entry name" value="RBP11-like subunits of RNA polymerase"/>
    <property type="match status" value="2"/>
</dbReference>
<dbReference type="VEuPathDB" id="VectorBase:GPPI021523"/>
<evidence type="ECO:0000256" key="9">
    <source>
        <dbReference type="ARBA" id="ARBA00031757"/>
    </source>
</evidence>
<name>A0A1B0B7N8_9MUSC</name>
<keyword evidence="5" id="KW-0804">Transcription</keyword>
<sequence>MPYANQPSVTITELTDDNVKFILEDTELSVANSLRRVFIAETPTLAIDWVQLEANSTVLSDEFLAHRIGLIPLISDEVVERLQYTRDCICLDFCPECSVEFTLDVKCNEDQTRHVTTADLKSSNPKVVPVTSRHQNEEDNEYGESTDEILIIKLRKGQELKLRAYAKKGFGKEHAKWNPTAGVCFEYDPDNAMRHTLYPKPDEWPKSEHTELEDDQYEAPYNWEAKPNKFFYNVESSGALKPENIVIMGVQVLKNKLSNLQTQLSHENQNDALAVAGDESNEGSRTFVFQDEGHTLGNSLKTIVTRYPDVDFCGYTIPHPAENKLHFRIQSNQSRAVDILKRGLEDLEKLCDHTIITFEAEIKTFNDKDKIQISLSKKE</sequence>
<dbReference type="GO" id="GO:0005665">
    <property type="term" value="C:RNA polymerase II, core complex"/>
    <property type="evidence" value="ECO:0007669"/>
    <property type="project" value="TreeGrafter"/>
</dbReference>
<dbReference type="Gene3D" id="2.170.120.12">
    <property type="entry name" value="DNA-directed RNA polymerase, insert domain"/>
    <property type="match status" value="1"/>
</dbReference>
<dbReference type="NCBIfam" id="NF001988">
    <property type="entry name" value="PRK00783.1"/>
    <property type="match status" value="1"/>
</dbReference>
<dbReference type="SUPFAM" id="SSF56553">
    <property type="entry name" value="Insert subdomain of RNA polymerase alpha subunit"/>
    <property type="match status" value="1"/>
</dbReference>
<feature type="domain" description="DNA-directed RNA polymerase RpoA/D/Rpb3-type" evidence="12">
    <location>
        <begin position="18"/>
        <end position="263"/>
    </location>
</feature>
<dbReference type="PANTHER" id="PTHR11800">
    <property type="entry name" value="DNA-DIRECTED RNA POLYMERASE"/>
    <property type="match status" value="1"/>
</dbReference>
<accession>A0A1B0B7N8</accession>
<dbReference type="InterPro" id="IPR011262">
    <property type="entry name" value="DNA-dir_RNA_pol_insert"/>
</dbReference>
<proteinExistence type="inferred from homology"/>
<dbReference type="CDD" id="cd07029">
    <property type="entry name" value="RNAP_I_III_AC19"/>
    <property type="match status" value="1"/>
</dbReference>
<dbReference type="FunFam" id="3.30.1360.10:FF:000006">
    <property type="entry name" value="DNA-directed RNA polymerases I and III subunit RPAC2"/>
    <property type="match status" value="1"/>
</dbReference>
<dbReference type="InterPro" id="IPR011263">
    <property type="entry name" value="DNA-dir_RNA_pol_RpoA/D/Rpb3"/>
</dbReference>
<feature type="region of interest" description="Disordered" evidence="11">
    <location>
        <begin position="118"/>
        <end position="142"/>
    </location>
</feature>
<keyword evidence="4" id="KW-0240">DNA-directed RNA polymerase</keyword>
<comment type="subcellular location">
    <subcellularLocation>
        <location evidence="1">Nucleus</location>
    </subcellularLocation>
    <subcellularLocation>
        <location evidence="2">Virion</location>
    </subcellularLocation>
</comment>
<dbReference type="InterPro" id="IPR036643">
    <property type="entry name" value="RNApol_insert_sf"/>
</dbReference>
<evidence type="ECO:0000256" key="1">
    <source>
        <dbReference type="ARBA" id="ARBA00004123"/>
    </source>
</evidence>
<dbReference type="Pfam" id="PF01000">
    <property type="entry name" value="RNA_pol_A_bac"/>
    <property type="match status" value="1"/>
</dbReference>
<dbReference type="Proteomes" id="UP000092460">
    <property type="component" value="Unassembled WGS sequence"/>
</dbReference>
<dbReference type="PANTHER" id="PTHR11800:SF2">
    <property type="entry name" value="DNA-DIRECTED RNA POLYMERASE II SUBUNIT RPB3"/>
    <property type="match status" value="1"/>
</dbReference>
<dbReference type="GO" id="GO:0046983">
    <property type="term" value="F:protein dimerization activity"/>
    <property type="evidence" value="ECO:0007669"/>
    <property type="project" value="InterPro"/>
</dbReference>
<evidence type="ECO:0000256" key="11">
    <source>
        <dbReference type="SAM" id="MobiDB-lite"/>
    </source>
</evidence>
<dbReference type="InterPro" id="IPR001514">
    <property type="entry name" value="DNA-dir_RNA_pol_30-40kDasu_CS"/>
</dbReference>
<dbReference type="CDD" id="cd07031">
    <property type="entry name" value="RNAP_II_RPB3"/>
    <property type="match status" value="1"/>
</dbReference>
<comment type="similarity">
    <text evidence="7">Belongs to the archaeal Rpo11/eukaryotic RPB11/RPC19 RNA polymerase subunit family.</text>
</comment>
<dbReference type="AlphaFoldDB" id="A0A1B0B7N8"/>
<reference evidence="14" key="1">
    <citation type="submission" date="2015-01" db="EMBL/GenBank/DDBJ databases">
        <authorList>
            <person name="Aksoy S."/>
            <person name="Warren W."/>
            <person name="Wilson R.K."/>
        </authorList>
    </citation>
    <scope>NUCLEOTIDE SEQUENCE [LARGE SCALE GENOMIC DNA]</scope>
    <source>
        <strain evidence="14">IAEA</strain>
    </source>
</reference>
<dbReference type="Pfam" id="PF13656">
    <property type="entry name" value="RNA_pol_L_2"/>
    <property type="match status" value="1"/>
</dbReference>
<dbReference type="HAMAP" id="MF_00261">
    <property type="entry name" value="RNApol_arch_Rpo11"/>
    <property type="match status" value="1"/>
</dbReference>
<dbReference type="EMBL" id="JXJN01009696">
    <property type="status" value="NOT_ANNOTATED_CDS"/>
    <property type="molecule type" value="Genomic_DNA"/>
</dbReference>
<comment type="similarity">
    <text evidence="8">Belongs to the archaeal Rpo3/eukaryotic RPB3 RNA polymerase subunit family.</text>
</comment>
<evidence type="ECO:0000259" key="12">
    <source>
        <dbReference type="SMART" id="SM00662"/>
    </source>
</evidence>
<dbReference type="EnsemblMetazoa" id="GPPI021523-RA">
    <property type="protein sequence ID" value="GPPI021523-PA"/>
    <property type="gene ID" value="GPPI021523"/>
</dbReference>
<dbReference type="InterPro" id="IPR009025">
    <property type="entry name" value="RBP11-like_dimer"/>
</dbReference>
<dbReference type="GO" id="GO:0003899">
    <property type="term" value="F:DNA-directed RNA polymerase activity"/>
    <property type="evidence" value="ECO:0007669"/>
    <property type="project" value="InterPro"/>
</dbReference>
<evidence type="ECO:0000256" key="5">
    <source>
        <dbReference type="ARBA" id="ARBA00023163"/>
    </source>
</evidence>
<protein>
    <recommendedName>
        <fullName evidence="10">DNA-directed RNA polymerase II subunit RPB3</fullName>
    </recommendedName>
    <alternativeName>
        <fullName evidence="9">DNA-directed RNA polymerase I subunit D</fullName>
    </alternativeName>
    <alternativeName>
        <fullName evidence="3">DNA-directed RNA polymerases I and III subunit RPAC2</fullName>
    </alternativeName>
</protein>
<dbReference type="InterPro" id="IPR022842">
    <property type="entry name" value="RNAP_Rpo3/Rpb3/RPAC1"/>
</dbReference>
<dbReference type="InterPro" id="IPR033898">
    <property type="entry name" value="RNAP_AC19"/>
</dbReference>
<keyword evidence="6" id="KW-0539">Nucleus</keyword>
<dbReference type="PROSITE" id="PS00446">
    <property type="entry name" value="RNA_POL_D_30KD"/>
    <property type="match status" value="1"/>
</dbReference>
<evidence type="ECO:0000256" key="6">
    <source>
        <dbReference type="ARBA" id="ARBA00023242"/>
    </source>
</evidence>
<evidence type="ECO:0000313" key="13">
    <source>
        <dbReference type="EnsemblMetazoa" id="GPPI021523-PA"/>
    </source>
</evidence>
<evidence type="ECO:0000256" key="10">
    <source>
        <dbReference type="ARBA" id="ARBA00072506"/>
    </source>
</evidence>
<dbReference type="STRING" id="67801.A0A1B0B7N8"/>
<dbReference type="InterPro" id="IPR022905">
    <property type="entry name" value="Rpo11-like"/>
</dbReference>
<dbReference type="PROSITE" id="PS01154">
    <property type="entry name" value="RNA_POL_L_13KD"/>
    <property type="match status" value="1"/>
</dbReference>
<dbReference type="InterPro" id="IPR008193">
    <property type="entry name" value="RNA_pol_Rpb11_13-16kDa_CS"/>
</dbReference>
<dbReference type="FunFam" id="2.170.120.12:FF:000002">
    <property type="entry name" value="DNA-directed RNA polymerase II subunit RPB3"/>
    <property type="match status" value="1"/>
</dbReference>